<evidence type="ECO:0000256" key="9">
    <source>
        <dbReference type="SAM" id="Phobius"/>
    </source>
</evidence>
<evidence type="ECO:0000256" key="8">
    <source>
        <dbReference type="SAM" id="MobiDB-lite"/>
    </source>
</evidence>
<feature type="region of interest" description="Disordered" evidence="8">
    <location>
        <begin position="544"/>
        <end position="603"/>
    </location>
</feature>
<feature type="transmembrane region" description="Helical" evidence="9">
    <location>
        <begin position="439"/>
        <end position="456"/>
    </location>
</feature>
<feature type="transmembrane region" description="Helical" evidence="9">
    <location>
        <begin position="501"/>
        <end position="522"/>
    </location>
</feature>
<feature type="transmembrane region" description="Helical" evidence="9">
    <location>
        <begin position="411"/>
        <end position="432"/>
    </location>
</feature>
<dbReference type="PANTHER" id="PTHR33908">
    <property type="entry name" value="MANNOSYLTRANSFERASE YKCB-RELATED"/>
    <property type="match status" value="1"/>
</dbReference>
<name>A0ABU2LC17_9ACTN</name>
<keyword evidence="3 12" id="KW-0328">Glycosyltransferase</keyword>
<organism evidence="12 13">
    <name type="scientific">Streptomyces boetiae</name>
    <dbReference type="NCBI Taxonomy" id="3075541"/>
    <lineage>
        <taxon>Bacteria</taxon>
        <taxon>Bacillati</taxon>
        <taxon>Actinomycetota</taxon>
        <taxon>Actinomycetes</taxon>
        <taxon>Kitasatosporales</taxon>
        <taxon>Streptomycetaceae</taxon>
        <taxon>Streptomyces</taxon>
    </lineage>
</organism>
<feature type="transmembrane region" description="Helical" evidence="9">
    <location>
        <begin position="468"/>
        <end position="489"/>
    </location>
</feature>
<reference evidence="13" key="1">
    <citation type="submission" date="2023-07" db="EMBL/GenBank/DDBJ databases">
        <title>30 novel species of actinomycetes from the DSMZ collection.</title>
        <authorList>
            <person name="Nouioui I."/>
        </authorList>
    </citation>
    <scope>NUCLEOTIDE SEQUENCE [LARGE SCALE GENOMIC DNA]</scope>
    <source>
        <strain evidence="13">DSM 44917</strain>
    </source>
</reference>
<feature type="domain" description="Putative mannosyltransferase YkcA/B-like C-terminal" evidence="11">
    <location>
        <begin position="612"/>
        <end position="684"/>
    </location>
</feature>
<evidence type="ECO:0000313" key="12">
    <source>
        <dbReference type="EMBL" id="MDT0309057.1"/>
    </source>
</evidence>
<feature type="transmembrane region" description="Helical" evidence="9">
    <location>
        <begin position="113"/>
        <end position="133"/>
    </location>
</feature>
<keyword evidence="13" id="KW-1185">Reference proteome</keyword>
<keyword evidence="4 12" id="KW-0808">Transferase</keyword>
<dbReference type="EC" id="2.4.-.-" evidence="12"/>
<feature type="transmembrane region" description="Helical" evidence="9">
    <location>
        <begin position="203"/>
        <end position="236"/>
    </location>
</feature>
<dbReference type="Pfam" id="PF13231">
    <property type="entry name" value="PMT_2"/>
    <property type="match status" value="1"/>
</dbReference>
<evidence type="ECO:0000256" key="5">
    <source>
        <dbReference type="ARBA" id="ARBA00022692"/>
    </source>
</evidence>
<keyword evidence="6 9" id="KW-1133">Transmembrane helix</keyword>
<comment type="caution">
    <text evidence="12">The sequence shown here is derived from an EMBL/GenBank/DDBJ whole genome shotgun (WGS) entry which is preliminary data.</text>
</comment>
<feature type="compositionally biased region" description="Gly residues" evidence="8">
    <location>
        <begin position="557"/>
        <end position="602"/>
    </location>
</feature>
<evidence type="ECO:0000256" key="1">
    <source>
        <dbReference type="ARBA" id="ARBA00004651"/>
    </source>
</evidence>
<feature type="transmembrane region" description="Helical" evidence="9">
    <location>
        <begin position="153"/>
        <end position="172"/>
    </location>
</feature>
<dbReference type="InterPro" id="IPR056785">
    <property type="entry name" value="YkcA/B-like_C"/>
</dbReference>
<dbReference type="InterPro" id="IPR050297">
    <property type="entry name" value="LipidA_mod_glycosyltrf_83"/>
</dbReference>
<feature type="transmembrane region" description="Helical" evidence="9">
    <location>
        <begin position="33"/>
        <end position="52"/>
    </location>
</feature>
<feature type="transmembrane region" description="Helical" evidence="9">
    <location>
        <begin position="356"/>
        <end position="375"/>
    </location>
</feature>
<evidence type="ECO:0000256" key="7">
    <source>
        <dbReference type="ARBA" id="ARBA00023136"/>
    </source>
</evidence>
<dbReference type="Proteomes" id="UP001183388">
    <property type="component" value="Unassembled WGS sequence"/>
</dbReference>
<dbReference type="PANTHER" id="PTHR33908:SF3">
    <property type="entry name" value="UNDECAPRENYL PHOSPHATE-ALPHA-4-AMINO-4-DEOXY-L-ARABINOSE ARABINOSYL TRANSFERASE"/>
    <property type="match status" value="1"/>
</dbReference>
<accession>A0ABU2LC17</accession>
<dbReference type="InterPro" id="IPR038731">
    <property type="entry name" value="RgtA/B/C-like"/>
</dbReference>
<evidence type="ECO:0000256" key="6">
    <source>
        <dbReference type="ARBA" id="ARBA00022989"/>
    </source>
</evidence>
<gene>
    <name evidence="12" type="ORF">RM780_19125</name>
</gene>
<evidence type="ECO:0000256" key="3">
    <source>
        <dbReference type="ARBA" id="ARBA00022676"/>
    </source>
</evidence>
<comment type="subcellular location">
    <subcellularLocation>
        <location evidence="1">Cell membrane</location>
        <topology evidence="1">Multi-pass membrane protein</topology>
    </subcellularLocation>
</comment>
<feature type="transmembrane region" description="Helical" evidence="9">
    <location>
        <begin position="179"/>
        <end position="197"/>
    </location>
</feature>
<evidence type="ECO:0000256" key="4">
    <source>
        <dbReference type="ARBA" id="ARBA00022679"/>
    </source>
</evidence>
<keyword evidence="7 9" id="KW-0472">Membrane</keyword>
<evidence type="ECO:0000259" key="11">
    <source>
        <dbReference type="Pfam" id="PF24878"/>
    </source>
</evidence>
<dbReference type="GO" id="GO:0016757">
    <property type="term" value="F:glycosyltransferase activity"/>
    <property type="evidence" value="ECO:0007669"/>
    <property type="project" value="UniProtKB-KW"/>
</dbReference>
<evidence type="ECO:0000259" key="10">
    <source>
        <dbReference type="Pfam" id="PF13231"/>
    </source>
</evidence>
<evidence type="ECO:0000256" key="2">
    <source>
        <dbReference type="ARBA" id="ARBA00022475"/>
    </source>
</evidence>
<evidence type="ECO:0000313" key="13">
    <source>
        <dbReference type="Proteomes" id="UP001183388"/>
    </source>
</evidence>
<feature type="transmembrane region" description="Helical" evidence="9">
    <location>
        <begin position="248"/>
        <end position="266"/>
    </location>
</feature>
<dbReference type="RefSeq" id="WP_311632009.1">
    <property type="nucleotide sequence ID" value="NZ_JAVREN010000030.1"/>
</dbReference>
<keyword evidence="5 9" id="KW-0812">Transmembrane</keyword>
<feature type="transmembrane region" description="Helical" evidence="9">
    <location>
        <begin position="387"/>
        <end position="405"/>
    </location>
</feature>
<sequence length="743" mass="75027">MSAIPVPAAANAAARDDAAPLRRLWRGRPEDPAWVRPALVGLLVLTALLYVVNLGAAGWGNAYYSAAVQAATESWKAFLFGSSDAANSITVDKTPASLWVMALSARLFGLNTWSLLVPQALMGAATAGLLYASVRRLPFGGPGGDAPAGLGPAAGLLAAAAFALTPVTALMFRYNNPDALLVLLMVLAAWAVLRAVEDGRGRWLVLAGACVGFGFLTKMLQAFLVLPALAVVFLLCGPGGLLRRTGQLLLGGLALLVSAGWWVALVELWPENSRPYIGGSQENSVLELTFGYNGLGRLNGEEPGSVGGGGSGGGGGGGGDGGGMIVVGPGGEITSSGGWGATGIGRLFDASSGGQAAWLLPAALLLLTAGLWLTLRAPRTSPLRAGFVLWGGWLLTHWLVFSYMRGIYHEYYTVALVPGVAAVVAMGCAVLWRRRAHPAAALTLAAATALTAWWAFVLLNRSPDWAPWLRYAVAAAGAAAVLGLLLPLLPRVAGARWAGRLAAGTAGAALLAGLAGPAAFAAEAVANPDQGSIPVAGPPAAGALGGPGLMERLGPGAAPGGPGGPRPGGKDGGAPGGAPTPGGGPAMYGGNQRVGGGAGGGLLDASRPSEELAALLEEDADAYTWVAASVGSQVASGYQLATREPVMPIGGFNGTDPSPTFERFRELVRAGEIHWFVDSGGGPGSLVAVPVGGGAEAATPVLMGPSAGDPDSPGERISSWVRETFTPVTVDGITLYDLTNPLS</sequence>
<feature type="domain" description="Glycosyltransferase RgtA/B/C/D-like" evidence="10">
    <location>
        <begin position="92"/>
        <end position="260"/>
    </location>
</feature>
<dbReference type="EMBL" id="JAVREN010000030">
    <property type="protein sequence ID" value="MDT0309057.1"/>
    <property type="molecule type" value="Genomic_DNA"/>
</dbReference>
<keyword evidence="2" id="KW-1003">Cell membrane</keyword>
<dbReference type="Pfam" id="PF24878">
    <property type="entry name" value="YkcB_C"/>
    <property type="match status" value="1"/>
</dbReference>
<protein>
    <submittedName>
        <fullName evidence="12">Glycosyltransferase family 39 protein</fullName>
        <ecNumber evidence="12">2.4.-.-</ecNumber>
    </submittedName>
</protein>
<proteinExistence type="predicted"/>